<reference evidence="9 10" key="1">
    <citation type="journal article" date="2024" name="Commun. Biol.">
        <title>Comparative genomic analysis of thermophilic fungi reveals convergent evolutionary adaptations and gene losses.</title>
        <authorList>
            <person name="Steindorff A.S."/>
            <person name="Aguilar-Pontes M.V."/>
            <person name="Robinson A.J."/>
            <person name="Andreopoulos B."/>
            <person name="LaButti K."/>
            <person name="Kuo A."/>
            <person name="Mondo S."/>
            <person name="Riley R."/>
            <person name="Otillar R."/>
            <person name="Haridas S."/>
            <person name="Lipzen A."/>
            <person name="Grimwood J."/>
            <person name="Schmutz J."/>
            <person name="Clum A."/>
            <person name="Reid I.D."/>
            <person name="Moisan M.C."/>
            <person name="Butler G."/>
            <person name="Nguyen T.T.M."/>
            <person name="Dewar K."/>
            <person name="Conant G."/>
            <person name="Drula E."/>
            <person name="Henrissat B."/>
            <person name="Hansel C."/>
            <person name="Singer S."/>
            <person name="Hutchinson M.I."/>
            <person name="de Vries R.P."/>
            <person name="Natvig D.O."/>
            <person name="Powell A.J."/>
            <person name="Tsang A."/>
            <person name="Grigoriev I.V."/>
        </authorList>
    </citation>
    <scope>NUCLEOTIDE SEQUENCE [LARGE SCALE GENOMIC DNA]</scope>
    <source>
        <strain evidence="9 10">CBS 494.80</strain>
    </source>
</reference>
<gene>
    <name evidence="9" type="ORF">VTL71DRAFT_7403</name>
</gene>
<accession>A0ABR4BU09</accession>
<dbReference type="Proteomes" id="UP001595075">
    <property type="component" value="Unassembled WGS sequence"/>
</dbReference>
<keyword evidence="3 7" id="KW-1133">Transmembrane helix</keyword>
<feature type="transmembrane region" description="Helical" evidence="7">
    <location>
        <begin position="95"/>
        <end position="116"/>
    </location>
</feature>
<keyword evidence="10" id="KW-1185">Reference proteome</keyword>
<feature type="region of interest" description="Disordered" evidence="6">
    <location>
        <begin position="375"/>
        <end position="396"/>
    </location>
</feature>
<feature type="transmembrane region" description="Helical" evidence="7">
    <location>
        <begin position="209"/>
        <end position="231"/>
    </location>
</feature>
<proteinExistence type="inferred from homology"/>
<sequence length="396" mass="43849">MIFKPLTEDSGTPPSRKLHLIVAQVVCMSVTFIIVGLRIYARVTIRGVGADDWMIAVALFFAILFTICICVSTMTGWTYHLEDVQDRIPALTVAWIAQLLFTPAVSTIKLSILIFYLRLSASRTFRYFVYGGITFVALWFISFETVIAMQSCDTPEDPIGFTGSRMQYCVANCPTTKYHGVSNILTDFFVYFLPVPLLWGLNMPPKRRFGLIFVFAVGGIVCVFGTLRLFFSLTVDASSDYTWDGFYLWLFAALELDLGIICASAPALKMFVVRLINNRSPENMTVPDIAHPTPPRISQFVGNNVRNEGLTSLCSVEVTIGKSGEMTRSSMYGIRRGSLGLKWNSDIAEDEVQGEQGEGIGGIRKTVDFYFHEESTFKEEGSVGSTSPPGSTGHPG</sequence>
<feature type="compositionally biased region" description="Low complexity" evidence="6">
    <location>
        <begin position="382"/>
        <end position="396"/>
    </location>
</feature>
<evidence type="ECO:0000256" key="6">
    <source>
        <dbReference type="SAM" id="MobiDB-lite"/>
    </source>
</evidence>
<dbReference type="Pfam" id="PF20684">
    <property type="entry name" value="Fung_rhodopsin"/>
    <property type="match status" value="1"/>
</dbReference>
<dbReference type="PANTHER" id="PTHR33048:SF129">
    <property type="entry name" value="INTEGRAL MEMBRANE PROTEIN-RELATED"/>
    <property type="match status" value="1"/>
</dbReference>
<evidence type="ECO:0000256" key="5">
    <source>
        <dbReference type="ARBA" id="ARBA00038359"/>
    </source>
</evidence>
<organism evidence="9 10">
    <name type="scientific">Oculimacula yallundae</name>
    <dbReference type="NCBI Taxonomy" id="86028"/>
    <lineage>
        <taxon>Eukaryota</taxon>
        <taxon>Fungi</taxon>
        <taxon>Dikarya</taxon>
        <taxon>Ascomycota</taxon>
        <taxon>Pezizomycotina</taxon>
        <taxon>Leotiomycetes</taxon>
        <taxon>Helotiales</taxon>
        <taxon>Ploettnerulaceae</taxon>
        <taxon>Oculimacula</taxon>
    </lineage>
</organism>
<dbReference type="InterPro" id="IPR049326">
    <property type="entry name" value="Rhodopsin_dom_fungi"/>
</dbReference>
<dbReference type="PANTHER" id="PTHR33048">
    <property type="entry name" value="PTH11-LIKE INTEGRAL MEMBRANE PROTEIN (AFU_ORTHOLOGUE AFUA_5G11245)"/>
    <property type="match status" value="1"/>
</dbReference>
<comment type="caution">
    <text evidence="9">The sequence shown here is derived from an EMBL/GenBank/DDBJ whole genome shotgun (WGS) entry which is preliminary data.</text>
</comment>
<evidence type="ECO:0000256" key="4">
    <source>
        <dbReference type="ARBA" id="ARBA00023136"/>
    </source>
</evidence>
<feature type="transmembrane region" description="Helical" evidence="7">
    <location>
        <begin position="128"/>
        <end position="149"/>
    </location>
</feature>
<dbReference type="EMBL" id="JAZHXI010000019">
    <property type="protein sequence ID" value="KAL2061130.1"/>
    <property type="molecule type" value="Genomic_DNA"/>
</dbReference>
<name>A0ABR4BU09_9HELO</name>
<evidence type="ECO:0000256" key="3">
    <source>
        <dbReference type="ARBA" id="ARBA00022989"/>
    </source>
</evidence>
<comment type="subcellular location">
    <subcellularLocation>
        <location evidence="1">Membrane</location>
        <topology evidence="1">Multi-pass membrane protein</topology>
    </subcellularLocation>
</comment>
<evidence type="ECO:0000256" key="2">
    <source>
        <dbReference type="ARBA" id="ARBA00022692"/>
    </source>
</evidence>
<feature type="transmembrane region" description="Helical" evidence="7">
    <location>
        <begin position="246"/>
        <end position="268"/>
    </location>
</feature>
<evidence type="ECO:0000259" key="8">
    <source>
        <dbReference type="Pfam" id="PF20684"/>
    </source>
</evidence>
<feature type="domain" description="Rhodopsin" evidence="8">
    <location>
        <begin position="37"/>
        <end position="272"/>
    </location>
</feature>
<dbReference type="InterPro" id="IPR052337">
    <property type="entry name" value="SAT4-like"/>
</dbReference>
<keyword evidence="4 7" id="KW-0472">Membrane</keyword>
<protein>
    <recommendedName>
        <fullName evidence="8">Rhodopsin domain-containing protein</fullName>
    </recommendedName>
</protein>
<evidence type="ECO:0000256" key="7">
    <source>
        <dbReference type="SAM" id="Phobius"/>
    </source>
</evidence>
<feature type="transmembrane region" description="Helical" evidence="7">
    <location>
        <begin position="20"/>
        <end position="41"/>
    </location>
</feature>
<feature type="transmembrane region" description="Helical" evidence="7">
    <location>
        <begin position="184"/>
        <end position="202"/>
    </location>
</feature>
<evidence type="ECO:0000313" key="9">
    <source>
        <dbReference type="EMBL" id="KAL2061130.1"/>
    </source>
</evidence>
<keyword evidence="2 7" id="KW-0812">Transmembrane</keyword>
<comment type="similarity">
    <text evidence="5">Belongs to the SAT4 family.</text>
</comment>
<feature type="transmembrane region" description="Helical" evidence="7">
    <location>
        <begin position="53"/>
        <end position="75"/>
    </location>
</feature>
<evidence type="ECO:0000256" key="1">
    <source>
        <dbReference type="ARBA" id="ARBA00004141"/>
    </source>
</evidence>
<evidence type="ECO:0000313" key="10">
    <source>
        <dbReference type="Proteomes" id="UP001595075"/>
    </source>
</evidence>